<dbReference type="InterPro" id="IPR036397">
    <property type="entry name" value="RNaseH_sf"/>
</dbReference>
<dbReference type="Gene3D" id="3.30.420.10">
    <property type="entry name" value="Ribonuclease H-like superfamily/Ribonuclease H"/>
    <property type="match status" value="1"/>
</dbReference>
<accession>A0A1Q9BZT9</accession>
<organism evidence="2 3">
    <name type="scientific">Symbiodinium microadriaticum</name>
    <name type="common">Dinoflagellate</name>
    <name type="synonym">Zooxanthella microadriatica</name>
    <dbReference type="NCBI Taxonomy" id="2951"/>
    <lineage>
        <taxon>Eukaryota</taxon>
        <taxon>Sar</taxon>
        <taxon>Alveolata</taxon>
        <taxon>Dinophyceae</taxon>
        <taxon>Suessiales</taxon>
        <taxon>Symbiodiniaceae</taxon>
        <taxon>Symbiodinium</taxon>
    </lineage>
</organism>
<dbReference type="OrthoDB" id="412744at2759"/>
<keyword evidence="3" id="KW-1185">Reference proteome</keyword>
<sequence>VCNLETGACVSITPASCPFFVVTSLRDTLCSTAGWSTEATLPCAPGEWLYALSDTGPCCLQLAEARADLLTPAVATALELPLHHTTLQLAAPPVDDYSDEGRIAWNIAAVTSDRSSSGGCIYFIDLRPILCGFTWAHSPDGVVSVALIRAQRARPAAGGHQVQVLGGRPIEGDADNVQPWPRKVLVVSVQDLPQPPVANALSSDDDSEGSDHTDSGDDEDISDSGESDMPDQPSLSQAHGSLDSPGAAPVPSPRSHVYPGRGPTASQCSSQRAADPLHRLPVKLVCAFVLGLAAVLCSSPMHPEALVAICCMPLSCRRKMLALSFVLCAPHTYPPAVNSPPEGWGVMISAISPAYPDTPGSFVGFAAASSLDTWCFGGENAPALNAFGSEIVGLFWAAVAAFQIPFHGPVLFRCDNEAALGIASGSHVAPSQTVTVACQSLHHAFALRFPGRASYAHVRGHSGDPANELADAAANRGAEVPLPRVFQLDLPEWFRPDGSVFPWLPHLGWSLARPEQGPVHTSGFLRWDLAEPEAALDAERIMRPFTRAFPAQKAPDTRTRKVCLGFATFNTLSLACPGDDQGAQSGIYGHTGRTALLDASLFAESVFVAGLQETRTPEGSHGAEADDEAGEAFHRLLQSCATWLPSTFSDSFVGDSGTLVQKRSGALSRRDYVGLPIARRDCVKTGYVSPGINAGHSVPDHFAVVVQVELSFCKGSEPKLSARIDGEAILLPQNREIVDGILASLPPVPWNVNVNDHITHLVEKLYDDLVHHFPRKRRRMHQSFLSDETSLVHASLAEHRHALRWRMAELWRCYKRCAFSAWRPHCDFHSVFCGAWIRQLRGSIGQLTLAMGKLGKQIRRLCRRDRASYLNQLAINVDEADTSSVHVALRKLLRPKKLRRSGPDPLPRLRKPDGSYCQTPGEVEAEWRRHFSDLVGGRVGHTYLFGSFVSRCFLSFARFNTVSAAVVFTDLVAAYYSVVREAVTGLDPSASIREVAESLRLTEADLQQLEMHPREHPVLAGADSSDFLRALTLELHSDTWFHLNGDPCLVRTARGTRPGGCLADTIFCLLFQKVLTRRVPADSSNIPCIYWTGCRDLCLFRDCPTPDAPSVTVEDVTYADDHASLVVASSAHLLEQAVRNTAGRTLDSVSGHGLAANIGRAIGTVLTHTGSLLPEIKSRLGLARATLGEGRRKVFCCGQVLLPRGVLLFQIHVMSALLAGSGAWPWLSSEAWGVFDQGITAMYRQLLRIRHDSDQHWSKARARAGRGCAHLPEASPDVCWPLLAELRSHRLCVDSELLDLVRPHVEPFPTLRNTLQLWESELEPSPQLDAVSDLLLCFSPFWLCEEAATRGIRRVDDLFCPDVRFLPWRPRPAGLPGLLLAFPEWQAVSVTAALTLPFCPTASSFPGFRVRRSLPTGSSLSLRLFLAYRVMPAAHAAHAPPVALPLP</sequence>
<dbReference type="InterPro" id="IPR012337">
    <property type="entry name" value="RNaseH-like_sf"/>
</dbReference>
<protein>
    <submittedName>
        <fullName evidence="2">Uncharacterized protein</fullName>
    </submittedName>
</protein>
<dbReference type="Proteomes" id="UP000186817">
    <property type="component" value="Unassembled WGS sequence"/>
</dbReference>
<gene>
    <name evidence="2" type="ORF">AK812_SmicGene43912</name>
</gene>
<feature type="non-terminal residue" evidence="2">
    <location>
        <position position="1"/>
    </location>
</feature>
<name>A0A1Q9BZT9_SYMMI</name>
<comment type="caution">
    <text evidence="2">The sequence shown here is derived from an EMBL/GenBank/DDBJ whole genome shotgun (WGS) entry which is preliminary data.</text>
</comment>
<proteinExistence type="predicted"/>
<feature type="compositionally biased region" description="Acidic residues" evidence="1">
    <location>
        <begin position="216"/>
        <end position="229"/>
    </location>
</feature>
<feature type="region of interest" description="Disordered" evidence="1">
    <location>
        <begin position="195"/>
        <end position="270"/>
    </location>
</feature>
<dbReference type="EMBL" id="LSRX01002111">
    <property type="protein sequence ID" value="OLP76186.1"/>
    <property type="molecule type" value="Genomic_DNA"/>
</dbReference>
<dbReference type="SUPFAM" id="SSF53098">
    <property type="entry name" value="Ribonuclease H-like"/>
    <property type="match status" value="1"/>
</dbReference>
<dbReference type="GO" id="GO:0003676">
    <property type="term" value="F:nucleic acid binding"/>
    <property type="evidence" value="ECO:0007669"/>
    <property type="project" value="InterPro"/>
</dbReference>
<evidence type="ECO:0000313" key="2">
    <source>
        <dbReference type="EMBL" id="OLP76186.1"/>
    </source>
</evidence>
<reference evidence="2 3" key="1">
    <citation type="submission" date="2016-02" db="EMBL/GenBank/DDBJ databases">
        <title>Genome analysis of coral dinoflagellate symbionts highlights evolutionary adaptations to a symbiotic lifestyle.</title>
        <authorList>
            <person name="Aranda M."/>
            <person name="Li Y."/>
            <person name="Liew Y.J."/>
            <person name="Baumgarten S."/>
            <person name="Simakov O."/>
            <person name="Wilson M."/>
            <person name="Piel J."/>
            <person name="Ashoor H."/>
            <person name="Bougouffa S."/>
            <person name="Bajic V.B."/>
            <person name="Ryu T."/>
            <person name="Ravasi T."/>
            <person name="Bayer T."/>
            <person name="Micklem G."/>
            <person name="Kim H."/>
            <person name="Bhak J."/>
            <person name="Lajeunesse T.C."/>
            <person name="Voolstra C.R."/>
        </authorList>
    </citation>
    <scope>NUCLEOTIDE SEQUENCE [LARGE SCALE GENOMIC DNA]</scope>
    <source>
        <strain evidence="2 3">CCMP2467</strain>
    </source>
</reference>
<evidence type="ECO:0000313" key="3">
    <source>
        <dbReference type="Proteomes" id="UP000186817"/>
    </source>
</evidence>
<feature type="region of interest" description="Disordered" evidence="1">
    <location>
        <begin position="157"/>
        <end position="176"/>
    </location>
</feature>
<evidence type="ECO:0000256" key="1">
    <source>
        <dbReference type="SAM" id="MobiDB-lite"/>
    </source>
</evidence>